<proteinExistence type="predicted"/>
<name>A0AC61D9J5_9FIRM</name>
<evidence type="ECO:0000313" key="2">
    <source>
        <dbReference type="Proteomes" id="UP000224460"/>
    </source>
</evidence>
<dbReference type="EMBL" id="PEDL01000016">
    <property type="protein sequence ID" value="PHV69961.1"/>
    <property type="molecule type" value="Genomic_DNA"/>
</dbReference>
<evidence type="ECO:0000313" key="1">
    <source>
        <dbReference type="EMBL" id="PHV69961.1"/>
    </source>
</evidence>
<dbReference type="Proteomes" id="UP000224460">
    <property type="component" value="Unassembled WGS sequence"/>
</dbReference>
<keyword evidence="2" id="KW-1185">Reference proteome</keyword>
<reference evidence="1" key="1">
    <citation type="submission" date="2017-10" db="EMBL/GenBank/DDBJ databases">
        <title>Genome sequence of cellulolytic Lachnospiraceae bacterium XHS1971 isolated from hotspring sediment.</title>
        <authorList>
            <person name="Vasudevan G."/>
            <person name="Joshi A.J."/>
            <person name="Hivarkar S."/>
            <person name="Lanjekar V.B."/>
            <person name="Dhakephalkar P.K."/>
            <person name="Dagar S."/>
        </authorList>
    </citation>
    <scope>NUCLEOTIDE SEQUENCE</scope>
    <source>
        <strain evidence="1">XHS1971</strain>
    </source>
</reference>
<sequence length="214" mass="24601">MRQMIIGQNMKPGDRLPSEAELIEMFNVSRSTIRESMKLLKAENIVEIHRGKGTFISERPGVGKDPLGLDFVDQETILEQLLEARLMIEPQIAFLAAQRATPANIERLKMIIQKMQQIKSAEEENRDVDIDFHTMVAKCTQNDVLHRVVPIINESIREGYVKTSVVTESFNRAQKSHLNIFNAIQNRDAMTARYEAEKHIRQTIEDVKKIIYGR</sequence>
<protein>
    <submittedName>
        <fullName evidence="1">GntR family transcriptional regulator</fullName>
    </submittedName>
</protein>
<organism evidence="1 2">
    <name type="scientific">Sporanaerobium hydrogeniformans</name>
    <dbReference type="NCBI Taxonomy" id="3072179"/>
    <lineage>
        <taxon>Bacteria</taxon>
        <taxon>Bacillati</taxon>
        <taxon>Bacillota</taxon>
        <taxon>Clostridia</taxon>
        <taxon>Lachnospirales</taxon>
        <taxon>Lachnospiraceae</taxon>
        <taxon>Sporanaerobium</taxon>
    </lineage>
</organism>
<comment type="caution">
    <text evidence="1">The sequence shown here is derived from an EMBL/GenBank/DDBJ whole genome shotgun (WGS) entry which is preliminary data.</text>
</comment>
<gene>
    <name evidence="1" type="ORF">CS063_12970</name>
</gene>
<accession>A0AC61D9J5</accession>